<sequence length="178" mass="18012" precursor="true">MMKISTLSLGTVAAATIIATFGMGAAAAAPDYATLPVDPNVITDSTAYTAKPAVLDPDGQQGVQQEFDHRDGTRGITTTIRILSSPQDAAGALDAMRADLAPIVIGPASQPVAVGTGGTMMTGKSPDGSQSVGVLLFTQGNAAVEVQFDGPANDPVPVDLATQYGQDQVSAINRELGA</sequence>
<accession>I4BML9</accession>
<dbReference type="Proteomes" id="UP000006057">
    <property type="component" value="Chromosome"/>
</dbReference>
<dbReference type="HOGENOM" id="CLU_111998_0_0_11"/>
<dbReference type="RefSeq" id="WP_014817000.1">
    <property type="nucleotide sequence ID" value="NC_018027.1"/>
</dbReference>
<feature type="chain" id="PRO_5003686462" description="Lipoprotein LpqN" evidence="1">
    <location>
        <begin position="29"/>
        <end position="178"/>
    </location>
</feature>
<organism evidence="2 3">
    <name type="scientific">Mycolicibacterium chubuense (strain NBB4)</name>
    <name type="common">Mycobacterium chubuense</name>
    <dbReference type="NCBI Taxonomy" id="710421"/>
    <lineage>
        <taxon>Bacteria</taxon>
        <taxon>Bacillati</taxon>
        <taxon>Actinomycetota</taxon>
        <taxon>Actinomycetes</taxon>
        <taxon>Mycobacteriales</taxon>
        <taxon>Mycobacteriaceae</taxon>
        <taxon>Mycolicibacterium</taxon>
    </lineage>
</organism>
<dbReference type="EMBL" id="CP003053">
    <property type="protein sequence ID" value="AFM18526.1"/>
    <property type="molecule type" value="Genomic_DNA"/>
</dbReference>
<dbReference type="eggNOG" id="ENOG5031Y8X">
    <property type="taxonomic scope" value="Bacteria"/>
</dbReference>
<evidence type="ECO:0000256" key="1">
    <source>
        <dbReference type="SAM" id="SignalP"/>
    </source>
</evidence>
<proteinExistence type="predicted"/>
<dbReference type="PATRIC" id="fig|710421.3.peg.3796"/>
<name>I4BML9_MYCCN</name>
<dbReference type="AlphaFoldDB" id="I4BML9"/>
<dbReference type="OrthoDB" id="4751027at2"/>
<dbReference type="KEGG" id="mcb:Mycch_3800"/>
<gene>
    <name evidence="2" type="ordered locus">Mycch_3800</name>
</gene>
<evidence type="ECO:0000313" key="2">
    <source>
        <dbReference type="EMBL" id="AFM18526.1"/>
    </source>
</evidence>
<protein>
    <recommendedName>
        <fullName evidence="4">Lipoprotein LpqN</fullName>
    </recommendedName>
</protein>
<reference evidence="2 3" key="1">
    <citation type="submission" date="2012-06" db="EMBL/GenBank/DDBJ databases">
        <title>Complete sequence of chromosome of Mycobacterium chubuense NBB4.</title>
        <authorList>
            <consortium name="US DOE Joint Genome Institute"/>
            <person name="Lucas S."/>
            <person name="Han J."/>
            <person name="Lapidus A."/>
            <person name="Cheng J.-F."/>
            <person name="Goodwin L."/>
            <person name="Pitluck S."/>
            <person name="Peters L."/>
            <person name="Mikhailova N."/>
            <person name="Teshima H."/>
            <person name="Detter J.C."/>
            <person name="Han C."/>
            <person name="Tapia R."/>
            <person name="Land M."/>
            <person name="Hauser L."/>
            <person name="Kyrpides N."/>
            <person name="Ivanova N."/>
            <person name="Pagani I."/>
            <person name="Mattes T."/>
            <person name="Holmes A."/>
            <person name="Rutledge P."/>
            <person name="Paulsen I."/>
            <person name="Coleman N."/>
            <person name="Woyke T."/>
        </authorList>
    </citation>
    <scope>NUCLEOTIDE SEQUENCE [LARGE SCALE GENOMIC DNA]</scope>
    <source>
        <strain evidence="2 3">NBB4</strain>
    </source>
</reference>
<keyword evidence="1" id="KW-0732">Signal</keyword>
<keyword evidence="3" id="KW-1185">Reference proteome</keyword>
<feature type="signal peptide" evidence="1">
    <location>
        <begin position="1"/>
        <end position="28"/>
    </location>
</feature>
<dbReference type="STRING" id="710421.Mycch_3800"/>
<evidence type="ECO:0000313" key="3">
    <source>
        <dbReference type="Proteomes" id="UP000006057"/>
    </source>
</evidence>
<evidence type="ECO:0008006" key="4">
    <source>
        <dbReference type="Google" id="ProtNLM"/>
    </source>
</evidence>